<dbReference type="EMBL" id="QRBI01000093">
    <property type="protein sequence ID" value="RMC21196.1"/>
    <property type="molecule type" value="Genomic_DNA"/>
</dbReference>
<accession>A0A3M0L891</accession>
<evidence type="ECO:0008006" key="3">
    <source>
        <dbReference type="Google" id="ProtNLM"/>
    </source>
</evidence>
<gene>
    <name evidence="1" type="ORF">DUI87_02054</name>
</gene>
<dbReference type="InterPro" id="IPR043128">
    <property type="entry name" value="Rev_trsase/Diguanyl_cyclase"/>
</dbReference>
<dbReference type="SUPFAM" id="SSF56672">
    <property type="entry name" value="DNA/RNA polymerases"/>
    <property type="match status" value="1"/>
</dbReference>
<protein>
    <recommendedName>
        <fullName evidence="3">Reverse transcriptase/retrotransposon-derived protein RNase H-like domain-containing protein</fullName>
    </recommendedName>
</protein>
<comment type="caution">
    <text evidence="1">The sequence shown here is derived from an EMBL/GenBank/DDBJ whole genome shotgun (WGS) entry which is preliminary data.</text>
</comment>
<evidence type="ECO:0000313" key="2">
    <source>
        <dbReference type="Proteomes" id="UP000269221"/>
    </source>
</evidence>
<dbReference type="OrthoDB" id="9398474at2759"/>
<dbReference type="SUPFAM" id="SSF47353">
    <property type="entry name" value="Retrovirus capsid dimerization domain-like"/>
    <property type="match status" value="1"/>
</dbReference>
<keyword evidence="2" id="KW-1185">Reference proteome</keyword>
<dbReference type="InterPro" id="IPR043502">
    <property type="entry name" value="DNA/RNA_pol_sf"/>
</dbReference>
<dbReference type="AlphaFoldDB" id="A0A3M0L891"/>
<dbReference type="Proteomes" id="UP000269221">
    <property type="component" value="Unassembled WGS sequence"/>
</dbReference>
<dbReference type="InterPro" id="IPR008916">
    <property type="entry name" value="Retrov_capsid_C"/>
</dbReference>
<name>A0A3M0L891_HIRRU</name>
<dbReference type="Gene3D" id="1.10.1200.30">
    <property type="match status" value="1"/>
</dbReference>
<sequence length="154" mass="17313">MHIPEYSQIMSPLYLVTRKKNNFYRSPKQQQAFAQIKQEIAHAVALSPVKTRPKDMGERLMDILEIEYDEEIAGNYTRAEGQAGFEPLVLEQCQQTGMAALVQTLQLATPQQSFATIVQGVDEYFLCFAGRLTAVVEKQVSDTAARKLMLQSLA</sequence>
<dbReference type="Gene3D" id="3.30.70.270">
    <property type="match status" value="1"/>
</dbReference>
<proteinExistence type="predicted"/>
<evidence type="ECO:0000313" key="1">
    <source>
        <dbReference type="EMBL" id="RMC21196.1"/>
    </source>
</evidence>
<organism evidence="1 2">
    <name type="scientific">Hirundo rustica rustica</name>
    <dbReference type="NCBI Taxonomy" id="333673"/>
    <lineage>
        <taxon>Eukaryota</taxon>
        <taxon>Metazoa</taxon>
        <taxon>Chordata</taxon>
        <taxon>Craniata</taxon>
        <taxon>Vertebrata</taxon>
        <taxon>Euteleostomi</taxon>
        <taxon>Archelosauria</taxon>
        <taxon>Archosauria</taxon>
        <taxon>Dinosauria</taxon>
        <taxon>Saurischia</taxon>
        <taxon>Theropoda</taxon>
        <taxon>Coelurosauria</taxon>
        <taxon>Aves</taxon>
        <taxon>Neognathae</taxon>
        <taxon>Neoaves</taxon>
        <taxon>Telluraves</taxon>
        <taxon>Australaves</taxon>
        <taxon>Passeriformes</taxon>
        <taxon>Sylvioidea</taxon>
        <taxon>Hirundinidae</taxon>
        <taxon>Hirundo</taxon>
    </lineage>
</organism>
<reference evidence="1 2" key="1">
    <citation type="submission" date="2018-07" db="EMBL/GenBank/DDBJ databases">
        <title>A high quality draft genome assembly of the barn swallow (H. rustica rustica).</title>
        <authorList>
            <person name="Formenti G."/>
            <person name="Chiara M."/>
            <person name="Poveda L."/>
            <person name="Francoijs K.-J."/>
            <person name="Bonisoli-Alquati A."/>
            <person name="Canova L."/>
            <person name="Gianfranceschi L."/>
            <person name="Horner D.S."/>
            <person name="Saino N."/>
        </authorList>
    </citation>
    <scope>NUCLEOTIDE SEQUENCE [LARGE SCALE GENOMIC DNA]</scope>
    <source>
        <strain evidence="1">Chelidonia</strain>
        <tissue evidence="1">Blood</tissue>
    </source>
</reference>